<organism evidence="2 3">
    <name type="scientific">Pleuronectes platessa</name>
    <name type="common">European plaice</name>
    <dbReference type="NCBI Taxonomy" id="8262"/>
    <lineage>
        <taxon>Eukaryota</taxon>
        <taxon>Metazoa</taxon>
        <taxon>Chordata</taxon>
        <taxon>Craniata</taxon>
        <taxon>Vertebrata</taxon>
        <taxon>Euteleostomi</taxon>
        <taxon>Actinopterygii</taxon>
        <taxon>Neopterygii</taxon>
        <taxon>Teleostei</taxon>
        <taxon>Neoteleostei</taxon>
        <taxon>Acanthomorphata</taxon>
        <taxon>Carangaria</taxon>
        <taxon>Pleuronectiformes</taxon>
        <taxon>Pleuronectoidei</taxon>
        <taxon>Pleuronectidae</taxon>
        <taxon>Pleuronectes</taxon>
    </lineage>
</organism>
<feature type="compositionally biased region" description="Basic residues" evidence="1">
    <location>
        <begin position="63"/>
        <end position="73"/>
    </location>
</feature>
<protein>
    <submittedName>
        <fullName evidence="2">Uncharacterized protein</fullName>
    </submittedName>
</protein>
<accession>A0A9N7TQ77</accession>
<feature type="compositionally biased region" description="Basic and acidic residues" evidence="1">
    <location>
        <begin position="141"/>
        <end position="151"/>
    </location>
</feature>
<feature type="compositionally biased region" description="Polar residues" evidence="1">
    <location>
        <begin position="22"/>
        <end position="32"/>
    </location>
</feature>
<dbReference type="Proteomes" id="UP001153269">
    <property type="component" value="Unassembled WGS sequence"/>
</dbReference>
<proteinExistence type="predicted"/>
<keyword evidence="3" id="KW-1185">Reference proteome</keyword>
<comment type="caution">
    <text evidence="2">The sequence shown here is derived from an EMBL/GenBank/DDBJ whole genome shotgun (WGS) entry which is preliminary data.</text>
</comment>
<feature type="compositionally biased region" description="Basic and acidic residues" evidence="1">
    <location>
        <begin position="74"/>
        <end position="93"/>
    </location>
</feature>
<evidence type="ECO:0000256" key="1">
    <source>
        <dbReference type="SAM" id="MobiDB-lite"/>
    </source>
</evidence>
<feature type="region of interest" description="Disordered" evidence="1">
    <location>
        <begin position="1"/>
        <end position="151"/>
    </location>
</feature>
<name>A0A9N7TQ77_PLEPL</name>
<evidence type="ECO:0000313" key="3">
    <source>
        <dbReference type="Proteomes" id="UP001153269"/>
    </source>
</evidence>
<dbReference type="EMBL" id="CADEAL010000200">
    <property type="protein sequence ID" value="CAB1416258.1"/>
    <property type="molecule type" value="Genomic_DNA"/>
</dbReference>
<reference evidence="2" key="1">
    <citation type="submission" date="2020-03" db="EMBL/GenBank/DDBJ databases">
        <authorList>
            <person name="Weist P."/>
        </authorList>
    </citation>
    <scope>NUCLEOTIDE SEQUENCE</scope>
</reference>
<gene>
    <name evidence="2" type="ORF">PLEPLA_LOCUS4049</name>
</gene>
<feature type="compositionally biased region" description="Basic and acidic residues" evidence="1">
    <location>
        <begin position="46"/>
        <end position="55"/>
    </location>
</feature>
<evidence type="ECO:0000313" key="2">
    <source>
        <dbReference type="EMBL" id="CAB1416258.1"/>
    </source>
</evidence>
<sequence>MSMEQPRRRRRQDRSRGPSQQAAVSPMTQQAYNAIPHSSGATHATDPTRRDERAPHLQSNAQHRTRAPRHGSVTRHECHKPREDDQQDQDRRLPPRAVTQTSRRRLSSDPQPRTDHHVTHRRSQRKDKGLAAQLPVFWSQKRPESQKSTRV</sequence>
<dbReference type="AlphaFoldDB" id="A0A9N7TQ77"/>